<reference evidence="1 2" key="1">
    <citation type="submission" date="2016-03" db="EMBL/GenBank/DDBJ databases">
        <title>Comparative genomics of the ectomycorrhizal sister species Rhizopogon vinicolor and Rhizopogon vesiculosus (Basidiomycota: Boletales) reveals a divergence of the mating type B locus.</title>
        <authorList>
            <person name="Mujic A.B."/>
            <person name="Kuo A."/>
            <person name="Tritt A."/>
            <person name="Lipzen A."/>
            <person name="Chen C."/>
            <person name="Johnson J."/>
            <person name="Sharma A."/>
            <person name="Barry K."/>
            <person name="Grigoriev I.V."/>
            <person name="Spatafora J.W."/>
        </authorList>
    </citation>
    <scope>NUCLEOTIDE SEQUENCE [LARGE SCALE GENOMIC DNA]</scope>
    <source>
        <strain evidence="1 2">AM-OR11-056</strain>
    </source>
</reference>
<name>A0A1J8QWB5_9AGAM</name>
<evidence type="ECO:0000313" key="2">
    <source>
        <dbReference type="Proteomes" id="UP000183567"/>
    </source>
</evidence>
<gene>
    <name evidence="1" type="ORF">AZE42_02654</name>
</gene>
<evidence type="ECO:0000313" key="1">
    <source>
        <dbReference type="EMBL" id="OJA15924.1"/>
    </source>
</evidence>
<organism evidence="1 2">
    <name type="scientific">Rhizopogon vesiculosus</name>
    <dbReference type="NCBI Taxonomy" id="180088"/>
    <lineage>
        <taxon>Eukaryota</taxon>
        <taxon>Fungi</taxon>
        <taxon>Dikarya</taxon>
        <taxon>Basidiomycota</taxon>
        <taxon>Agaricomycotina</taxon>
        <taxon>Agaricomycetes</taxon>
        <taxon>Agaricomycetidae</taxon>
        <taxon>Boletales</taxon>
        <taxon>Suillineae</taxon>
        <taxon>Rhizopogonaceae</taxon>
        <taxon>Rhizopogon</taxon>
    </lineage>
</organism>
<keyword evidence="2" id="KW-1185">Reference proteome</keyword>
<protein>
    <submittedName>
        <fullName evidence="1">Uncharacterized protein</fullName>
    </submittedName>
</protein>
<sequence>MTVFFVVLKTELLPVQVSDDASIFQIFQYLKSTSEVARRIFGRTLHDQYEYYLLKDPVPLPRRITNSNSTATVQTCLDKSRWEAVSALDTLDVIVPTLVARHVYVVIQPRSGEPQPSGLLTFANLDMFMLA</sequence>
<comment type="caution">
    <text evidence="1">The sequence shown here is derived from an EMBL/GenBank/DDBJ whole genome shotgun (WGS) entry which is preliminary data.</text>
</comment>
<dbReference type="EMBL" id="LVVM01002785">
    <property type="protein sequence ID" value="OJA15924.1"/>
    <property type="molecule type" value="Genomic_DNA"/>
</dbReference>
<accession>A0A1J8QWB5</accession>
<proteinExistence type="predicted"/>
<dbReference type="AlphaFoldDB" id="A0A1J8QWB5"/>
<dbReference type="Proteomes" id="UP000183567">
    <property type="component" value="Unassembled WGS sequence"/>
</dbReference>
<dbReference type="OrthoDB" id="2692480at2759"/>